<evidence type="ECO:0000256" key="1">
    <source>
        <dbReference type="SAM" id="Phobius"/>
    </source>
</evidence>
<feature type="transmembrane region" description="Helical" evidence="1">
    <location>
        <begin position="70"/>
        <end position="89"/>
    </location>
</feature>
<evidence type="ECO:0000313" key="5">
    <source>
        <dbReference type="Proteomes" id="UP000252266"/>
    </source>
</evidence>
<dbReference type="EMBL" id="JPWJ01000016">
    <property type="protein sequence ID" value="RCK44860.1"/>
    <property type="molecule type" value="Genomic_DNA"/>
</dbReference>
<evidence type="ECO:0000313" key="4">
    <source>
        <dbReference type="Proteomes" id="UP000219068"/>
    </source>
</evidence>
<name>A0A154KYV5_9PROT</name>
<evidence type="ECO:0000313" key="3">
    <source>
        <dbReference type="EMBL" id="SOC30700.1"/>
    </source>
</evidence>
<organism evidence="2 5">
    <name type="scientific">Thalassospira xiamenensis</name>
    <dbReference type="NCBI Taxonomy" id="220697"/>
    <lineage>
        <taxon>Bacteria</taxon>
        <taxon>Pseudomonadati</taxon>
        <taxon>Pseudomonadota</taxon>
        <taxon>Alphaproteobacteria</taxon>
        <taxon>Rhodospirillales</taxon>
        <taxon>Thalassospiraceae</taxon>
        <taxon>Thalassospira</taxon>
    </lineage>
</organism>
<keyword evidence="1" id="KW-1133">Transmembrane helix</keyword>
<dbReference type="Pfam" id="PF09928">
    <property type="entry name" value="DUF2160"/>
    <property type="match status" value="1"/>
</dbReference>
<sequence length="90" mass="10092">MTWMAWTPITAVFFSCIILMLIGMGIWQAVSPTVPRRGFLPLTTTRGDRLFIGLLGAAYIHLGFMAFSDAAIWIASIVALFWLIIVMRWG</sequence>
<dbReference type="Proteomes" id="UP000252266">
    <property type="component" value="Unassembled WGS sequence"/>
</dbReference>
<protein>
    <submittedName>
        <fullName evidence="2 3">Membrane protein</fullName>
    </submittedName>
</protein>
<dbReference type="EMBL" id="OBMM01000010">
    <property type="protein sequence ID" value="SOC30700.1"/>
    <property type="molecule type" value="Genomic_DNA"/>
</dbReference>
<dbReference type="RefSeq" id="WP_062950857.1">
    <property type="nucleotide sequence ID" value="NZ_JALLPZ010000005.1"/>
</dbReference>
<proteinExistence type="predicted"/>
<keyword evidence="1" id="KW-0812">Transmembrane</keyword>
<accession>A0A154KYV5</accession>
<dbReference type="InterPro" id="IPR018678">
    <property type="entry name" value="DUF2160_TM"/>
</dbReference>
<feature type="transmembrane region" description="Helical" evidence="1">
    <location>
        <begin position="6"/>
        <end position="27"/>
    </location>
</feature>
<reference evidence="2 5" key="1">
    <citation type="submission" date="2014-07" db="EMBL/GenBank/DDBJ databases">
        <title>Draft genome sequence of Thalassospira xiamenensis IB13.</title>
        <authorList>
            <person name="Lai Q."/>
            <person name="Shao Z."/>
        </authorList>
    </citation>
    <scope>NUCLEOTIDE SEQUENCE [LARGE SCALE GENOMIC DNA]</scope>
    <source>
        <strain evidence="2 5">IB13</strain>
    </source>
</reference>
<dbReference type="AlphaFoldDB" id="A0A154KYV5"/>
<gene>
    <name evidence="3" type="ORF">SAMN05428964_11019</name>
    <name evidence="2" type="ORF">TH44_22105</name>
</gene>
<reference evidence="3 4" key="2">
    <citation type="submission" date="2017-08" db="EMBL/GenBank/DDBJ databases">
        <authorList>
            <person name="de Groot N.N."/>
        </authorList>
    </citation>
    <scope>NUCLEOTIDE SEQUENCE [LARGE SCALE GENOMIC DNA]</scope>
    <source>
        <strain evidence="3 4">USBA 78</strain>
    </source>
</reference>
<evidence type="ECO:0000313" key="2">
    <source>
        <dbReference type="EMBL" id="RCK44860.1"/>
    </source>
</evidence>
<keyword evidence="1" id="KW-0472">Membrane</keyword>
<dbReference type="Proteomes" id="UP000219068">
    <property type="component" value="Unassembled WGS sequence"/>
</dbReference>